<dbReference type="OrthoDB" id="285993at2"/>
<dbReference type="PANTHER" id="PTHR38471">
    <property type="entry name" value="FOUR HELIX BUNDLE PROTEIN"/>
    <property type="match status" value="1"/>
</dbReference>
<name>A0A5B6TDK2_9BACT</name>
<dbReference type="InterPro" id="IPR036583">
    <property type="entry name" value="23S_rRNA_IVS_sf"/>
</dbReference>
<accession>A0A5B6TDK2</accession>
<dbReference type="AlphaFoldDB" id="A0A5B6TDK2"/>
<dbReference type="EMBL" id="VKKY01000002">
    <property type="protein sequence ID" value="KAA3438547.1"/>
    <property type="molecule type" value="Genomic_DNA"/>
</dbReference>
<proteinExistence type="predicted"/>
<evidence type="ECO:0000313" key="1">
    <source>
        <dbReference type="EMBL" id="KAA3438547.1"/>
    </source>
</evidence>
<dbReference type="Pfam" id="PF05635">
    <property type="entry name" value="23S_rRNA_IVP"/>
    <property type="match status" value="1"/>
</dbReference>
<dbReference type="PIRSF" id="PIRSF035652">
    <property type="entry name" value="CHP02436"/>
    <property type="match status" value="1"/>
</dbReference>
<evidence type="ECO:0000313" key="2">
    <source>
        <dbReference type="Proteomes" id="UP000324133"/>
    </source>
</evidence>
<gene>
    <name evidence="1" type="ORF">FOA19_15055</name>
</gene>
<dbReference type="RefSeq" id="WP_149091605.1">
    <property type="nucleotide sequence ID" value="NZ_VKKY01000002.1"/>
</dbReference>
<dbReference type="NCBIfam" id="TIGR02436">
    <property type="entry name" value="four helix bundle protein"/>
    <property type="match status" value="1"/>
</dbReference>
<reference evidence="1 2" key="1">
    <citation type="submission" date="2019-07" db="EMBL/GenBank/DDBJ databases">
        <title>Rufibacter sp. nov., isolated from lake sediment.</title>
        <authorList>
            <person name="Qu J.-H."/>
        </authorList>
    </citation>
    <scope>NUCLEOTIDE SEQUENCE [LARGE SCALE GENOMIC DNA]</scope>
    <source>
        <strain evidence="1 2">NBS58-1</strain>
    </source>
</reference>
<protein>
    <submittedName>
        <fullName evidence="1">Four helix bundle protein</fullName>
    </submittedName>
</protein>
<dbReference type="PANTHER" id="PTHR38471:SF2">
    <property type="entry name" value="FOUR HELIX BUNDLE PROTEIN"/>
    <property type="match status" value="1"/>
</dbReference>
<dbReference type="Proteomes" id="UP000324133">
    <property type="component" value="Unassembled WGS sequence"/>
</dbReference>
<dbReference type="InterPro" id="IPR012657">
    <property type="entry name" value="23S_rRNA-intervening_sequence"/>
</dbReference>
<keyword evidence="2" id="KW-1185">Reference proteome</keyword>
<dbReference type="SUPFAM" id="SSF158446">
    <property type="entry name" value="IVS-encoded protein-like"/>
    <property type="match status" value="1"/>
</dbReference>
<sequence length="119" mass="13532">MENEPVKKGNAIVAKSFDFALSIIQYSEALEELRKFVVANQLLKSGTSIGANVWEAQHAESRADFVHKLKIAAKEANETEYWLLLCKHSQQYPTIEDKLEKLLELQKLLSRIISSSKNK</sequence>
<organism evidence="1 2">
    <name type="scientific">Rufibacter hautae</name>
    <dbReference type="NCBI Taxonomy" id="2595005"/>
    <lineage>
        <taxon>Bacteria</taxon>
        <taxon>Pseudomonadati</taxon>
        <taxon>Bacteroidota</taxon>
        <taxon>Cytophagia</taxon>
        <taxon>Cytophagales</taxon>
        <taxon>Hymenobacteraceae</taxon>
        <taxon>Rufibacter</taxon>
    </lineage>
</organism>
<comment type="caution">
    <text evidence="1">The sequence shown here is derived from an EMBL/GenBank/DDBJ whole genome shotgun (WGS) entry which is preliminary data.</text>
</comment>
<dbReference type="Gene3D" id="1.20.1440.60">
    <property type="entry name" value="23S rRNA-intervening sequence"/>
    <property type="match status" value="1"/>
</dbReference>